<accession>A0ABN8ZTS7</accession>
<keyword evidence="3" id="KW-1185">Reference proteome</keyword>
<dbReference type="Proteomes" id="UP001176941">
    <property type="component" value="Chromosome 6"/>
</dbReference>
<evidence type="ECO:0000313" key="3">
    <source>
        <dbReference type="Proteomes" id="UP001176941"/>
    </source>
</evidence>
<organism evidence="2 3">
    <name type="scientific">Rangifer tarandus platyrhynchus</name>
    <name type="common">Svalbard reindeer</name>
    <dbReference type="NCBI Taxonomy" id="3082113"/>
    <lineage>
        <taxon>Eukaryota</taxon>
        <taxon>Metazoa</taxon>
        <taxon>Chordata</taxon>
        <taxon>Craniata</taxon>
        <taxon>Vertebrata</taxon>
        <taxon>Euteleostomi</taxon>
        <taxon>Mammalia</taxon>
        <taxon>Eutheria</taxon>
        <taxon>Laurasiatheria</taxon>
        <taxon>Artiodactyla</taxon>
        <taxon>Ruminantia</taxon>
        <taxon>Pecora</taxon>
        <taxon>Cervidae</taxon>
        <taxon>Odocoileinae</taxon>
        <taxon>Rangifer</taxon>
    </lineage>
</organism>
<sequence>MSLGMRRAGPTAKGLWNDKMGRPLSASRRLSANVWVPPSDRRAAGPTRPSLRRRHTFSQGKSEMRRQAGEWKKPEAAKAKSSGKAASLPGSARRSGLLLAQSSLRL</sequence>
<proteinExistence type="predicted"/>
<protein>
    <submittedName>
        <fullName evidence="2">Uncharacterized protein</fullName>
    </submittedName>
</protein>
<feature type="compositionally biased region" description="Low complexity" evidence="1">
    <location>
        <begin position="79"/>
        <end position="92"/>
    </location>
</feature>
<gene>
    <name evidence="2" type="ORF">MRATA1EN1_LOCUS26309</name>
</gene>
<feature type="compositionally biased region" description="Basic and acidic residues" evidence="1">
    <location>
        <begin position="62"/>
        <end position="78"/>
    </location>
</feature>
<reference evidence="2" key="1">
    <citation type="submission" date="2023-04" db="EMBL/GenBank/DDBJ databases">
        <authorList>
            <consortium name="ELIXIR-Norway"/>
        </authorList>
    </citation>
    <scope>NUCLEOTIDE SEQUENCE [LARGE SCALE GENOMIC DNA]</scope>
</reference>
<dbReference type="EMBL" id="OX459942">
    <property type="protein sequence ID" value="CAI9177347.1"/>
    <property type="molecule type" value="Genomic_DNA"/>
</dbReference>
<evidence type="ECO:0000256" key="1">
    <source>
        <dbReference type="SAM" id="MobiDB-lite"/>
    </source>
</evidence>
<evidence type="ECO:0000313" key="2">
    <source>
        <dbReference type="EMBL" id="CAI9177347.1"/>
    </source>
</evidence>
<name>A0ABN8ZTS7_RANTA</name>
<feature type="region of interest" description="Disordered" evidence="1">
    <location>
        <begin position="1"/>
        <end position="106"/>
    </location>
</feature>